<dbReference type="RefSeq" id="WP_221306133.1">
    <property type="nucleotide sequence ID" value="NZ_JACHIG010000004.1"/>
</dbReference>
<organism evidence="1 2">
    <name type="scientific">Prosthecobacter vanneervenii</name>
    <dbReference type="NCBI Taxonomy" id="48466"/>
    <lineage>
        <taxon>Bacteria</taxon>
        <taxon>Pseudomonadati</taxon>
        <taxon>Verrucomicrobiota</taxon>
        <taxon>Verrucomicrobiia</taxon>
        <taxon>Verrucomicrobiales</taxon>
        <taxon>Verrucomicrobiaceae</taxon>
        <taxon>Prosthecobacter</taxon>
    </lineage>
</organism>
<reference evidence="1 2" key="1">
    <citation type="submission" date="2020-08" db="EMBL/GenBank/DDBJ databases">
        <title>Genomic Encyclopedia of Type Strains, Phase IV (KMG-IV): sequencing the most valuable type-strain genomes for metagenomic binning, comparative biology and taxonomic classification.</title>
        <authorList>
            <person name="Goeker M."/>
        </authorList>
    </citation>
    <scope>NUCLEOTIDE SEQUENCE [LARGE SCALE GENOMIC DNA]</scope>
    <source>
        <strain evidence="1 2">DSM 12252</strain>
    </source>
</reference>
<comment type="caution">
    <text evidence="1">The sequence shown here is derived from an EMBL/GenBank/DDBJ whole genome shotgun (WGS) entry which is preliminary data.</text>
</comment>
<dbReference type="AlphaFoldDB" id="A0A7W7YAW2"/>
<gene>
    <name evidence="1" type="ORF">HNQ65_002306</name>
</gene>
<protein>
    <submittedName>
        <fullName evidence="1">Transcription elongation GreA/GreB family factor</fullName>
    </submittedName>
</protein>
<sequence length="169" mass="17614">MIPRLNQRRAACSVNKETVLAQIVSVLSTELATLTRAAQGSFAAATDPDSKAENKYDTRTLEASYVARGQAQRVAELQEAVRAFGALSGNTLESGAAITLGALVTLETFGEQTHYFLGPFAGGTEVVHAGQEVVVITPASALGQKLIARRAGDTIAMRPGLSAKVTAVA</sequence>
<keyword evidence="2" id="KW-1185">Reference proteome</keyword>
<name>A0A7W7YAW2_9BACT</name>
<proteinExistence type="predicted"/>
<evidence type="ECO:0000313" key="1">
    <source>
        <dbReference type="EMBL" id="MBB5032724.1"/>
    </source>
</evidence>
<accession>A0A7W7YAW2</accession>
<dbReference type="Proteomes" id="UP000590740">
    <property type="component" value="Unassembled WGS sequence"/>
</dbReference>
<evidence type="ECO:0000313" key="2">
    <source>
        <dbReference type="Proteomes" id="UP000590740"/>
    </source>
</evidence>
<dbReference type="EMBL" id="JACHIG010000004">
    <property type="protein sequence ID" value="MBB5032724.1"/>
    <property type="molecule type" value="Genomic_DNA"/>
</dbReference>